<gene>
    <name evidence="3" type="ORF">CMUS01_15910</name>
</gene>
<evidence type="ECO:0000256" key="1">
    <source>
        <dbReference type="RuleBase" id="RU363044"/>
    </source>
</evidence>
<dbReference type="SUPFAM" id="SSF52540">
    <property type="entry name" value="P-loop containing nucleoside triphosphate hydrolases"/>
    <property type="match status" value="2"/>
</dbReference>
<dbReference type="OrthoDB" id="3533593at2759"/>
<evidence type="ECO:0000313" key="3">
    <source>
        <dbReference type="EMBL" id="KAF6795842.1"/>
    </source>
</evidence>
<keyword evidence="1" id="KW-0234">DNA repair</keyword>
<dbReference type="InterPro" id="IPR027417">
    <property type="entry name" value="P-loop_NTPase"/>
</dbReference>
<dbReference type="InterPro" id="IPR010285">
    <property type="entry name" value="DNA_helicase_pif1-like_DEAD"/>
</dbReference>
<comment type="catalytic activity">
    <reaction evidence="1">
        <text>ATP + H2O = ADP + phosphate + H(+)</text>
        <dbReference type="Rhea" id="RHEA:13065"/>
        <dbReference type="ChEBI" id="CHEBI:15377"/>
        <dbReference type="ChEBI" id="CHEBI:15378"/>
        <dbReference type="ChEBI" id="CHEBI:30616"/>
        <dbReference type="ChEBI" id="CHEBI:43474"/>
        <dbReference type="ChEBI" id="CHEBI:456216"/>
        <dbReference type="EC" id="5.6.2.3"/>
    </reaction>
</comment>
<dbReference type="InterPro" id="IPR051055">
    <property type="entry name" value="PIF1_helicase"/>
</dbReference>
<comment type="caution">
    <text evidence="3">The sequence shown here is derived from an EMBL/GenBank/DDBJ whole genome shotgun (WGS) entry which is preliminary data.</text>
</comment>
<dbReference type="GO" id="GO:0006281">
    <property type="term" value="P:DNA repair"/>
    <property type="evidence" value="ECO:0007669"/>
    <property type="project" value="UniProtKB-KW"/>
</dbReference>
<protein>
    <recommendedName>
        <fullName evidence="1">ATP-dependent DNA helicase</fullName>
        <ecNumber evidence="1">5.6.2.3</ecNumber>
    </recommendedName>
</protein>
<dbReference type="GO" id="GO:0005524">
    <property type="term" value="F:ATP binding"/>
    <property type="evidence" value="ECO:0007669"/>
    <property type="project" value="UniProtKB-KW"/>
</dbReference>
<keyword evidence="1" id="KW-0347">Helicase</keyword>
<name>A0A8H6MLG7_9PEZI</name>
<evidence type="ECO:0000259" key="2">
    <source>
        <dbReference type="Pfam" id="PF05970"/>
    </source>
</evidence>
<keyword evidence="1" id="KW-0547">Nucleotide-binding</keyword>
<dbReference type="Proteomes" id="UP000639643">
    <property type="component" value="Unassembled WGS sequence"/>
</dbReference>
<keyword evidence="4" id="KW-1185">Reference proteome</keyword>
<feature type="domain" description="DNA helicase Pif1-like DEAD-box helicase" evidence="2">
    <location>
        <begin position="48"/>
        <end position="219"/>
    </location>
</feature>
<dbReference type="EMBL" id="WIGM01001499">
    <property type="protein sequence ID" value="KAF6795842.1"/>
    <property type="molecule type" value="Genomic_DNA"/>
</dbReference>
<dbReference type="Pfam" id="PF05970">
    <property type="entry name" value="PIF1"/>
    <property type="match status" value="1"/>
</dbReference>
<dbReference type="PANTHER" id="PTHR47642">
    <property type="entry name" value="ATP-DEPENDENT DNA HELICASE"/>
    <property type="match status" value="1"/>
</dbReference>
<organism evidence="3 4">
    <name type="scientific">Colletotrichum musicola</name>
    <dbReference type="NCBI Taxonomy" id="2175873"/>
    <lineage>
        <taxon>Eukaryota</taxon>
        <taxon>Fungi</taxon>
        <taxon>Dikarya</taxon>
        <taxon>Ascomycota</taxon>
        <taxon>Pezizomycotina</taxon>
        <taxon>Sordariomycetes</taxon>
        <taxon>Hypocreomycetidae</taxon>
        <taxon>Glomerellales</taxon>
        <taxon>Glomerellaceae</taxon>
        <taxon>Colletotrichum</taxon>
        <taxon>Colletotrichum orchidearum species complex</taxon>
    </lineage>
</organism>
<proteinExistence type="inferred from homology"/>
<dbReference type="GO" id="GO:0006310">
    <property type="term" value="P:DNA recombination"/>
    <property type="evidence" value="ECO:0007669"/>
    <property type="project" value="UniProtKB-KW"/>
</dbReference>
<comment type="similarity">
    <text evidence="1">Belongs to the helicase family.</text>
</comment>
<keyword evidence="1" id="KW-0227">DNA damage</keyword>
<dbReference type="GO" id="GO:0043139">
    <property type="term" value="F:5'-3' DNA helicase activity"/>
    <property type="evidence" value="ECO:0007669"/>
    <property type="project" value="UniProtKB-EC"/>
</dbReference>
<sequence>MQTKLLIDLAEPGPSSSTGSEFAGRFREAPPSLSSRISLFVALRLPHQLVVTATSGTAAAGIGGTTIHSALGLSFKDVDGRIVAPGANANEERLRQRWLRRKVLVIDEASMLGLATLYEIDQKLRSLRAQPDCPFGGLPVIVLVSDFLQFGPVLPKSLLSHGPQVQPRADNTTTKLWQESEARRLWQAFNHVVMLEEQKRASADDFLQGFLERLRSGTQTPDDASKLAARFTPGTKFDFSLGTRAIITLNRHRWDITLHAMLDYSNATGKRLSIFLSDHQWKSRVPSTTERTAAVLLGDEGKLPVPGMFPFVEGMPVLVNVNKYMGLKVVNGSEYEAAGIILEPGVEEVVLSDHLSLFLGPPAGILLRSADTQHLSIPHIPEGTVLLPATTVTLEDKHAKILCPELAGHKDFKLDITRTGLPCTPGVALTDFKAQGRSIDHPLLGLYGRGKGRGRGSALDKCDAISVYVQVSRATSWGGLRLMQPLDVKNFLSLRMPSDLVQGIDRLRSLAAQTVANYSTRHSLRAPPALAQGANGLEGNAAQGVLDNDAHQGY</sequence>
<accession>A0A8H6MLG7</accession>
<keyword evidence="1" id="KW-0233">DNA recombination</keyword>
<evidence type="ECO:0000313" key="4">
    <source>
        <dbReference type="Proteomes" id="UP000639643"/>
    </source>
</evidence>
<keyword evidence="1" id="KW-0067">ATP-binding</keyword>
<keyword evidence="1" id="KW-0378">Hydrolase</keyword>
<dbReference type="GO" id="GO:0000723">
    <property type="term" value="P:telomere maintenance"/>
    <property type="evidence" value="ECO:0007669"/>
    <property type="project" value="InterPro"/>
</dbReference>
<dbReference type="Gene3D" id="3.40.50.300">
    <property type="entry name" value="P-loop containing nucleotide triphosphate hydrolases"/>
    <property type="match status" value="1"/>
</dbReference>
<dbReference type="AlphaFoldDB" id="A0A8H6MLG7"/>
<dbReference type="EC" id="5.6.2.3" evidence="1"/>
<dbReference type="GO" id="GO:0016787">
    <property type="term" value="F:hydrolase activity"/>
    <property type="evidence" value="ECO:0007669"/>
    <property type="project" value="UniProtKB-KW"/>
</dbReference>
<comment type="cofactor">
    <cofactor evidence="1">
        <name>Mg(2+)</name>
        <dbReference type="ChEBI" id="CHEBI:18420"/>
    </cofactor>
</comment>
<reference evidence="3" key="1">
    <citation type="journal article" date="2020" name="Phytopathology">
        <title>Genome Sequence Resources of Colletotrichum truncatum, C. plurivorum, C. musicola, and C. sojae: Four Species Pathogenic to Soybean (Glycine max).</title>
        <authorList>
            <person name="Rogerio F."/>
            <person name="Boufleur T.R."/>
            <person name="Ciampi-Guillardi M."/>
            <person name="Sukno S.A."/>
            <person name="Thon M.R."/>
            <person name="Massola Junior N.S."/>
            <person name="Baroncelli R."/>
        </authorList>
    </citation>
    <scope>NUCLEOTIDE SEQUENCE</scope>
    <source>
        <strain evidence="3">LFN0074</strain>
    </source>
</reference>